<evidence type="ECO:0000313" key="2">
    <source>
        <dbReference type="EMBL" id="KAF5313704.1"/>
    </source>
</evidence>
<dbReference type="OrthoDB" id="10298590at2759"/>
<dbReference type="InterPro" id="IPR012348">
    <property type="entry name" value="RNR-like"/>
</dbReference>
<evidence type="ECO:0000256" key="1">
    <source>
        <dbReference type="ARBA" id="ARBA00009303"/>
    </source>
</evidence>
<gene>
    <name evidence="2" type="ORF">D9611_010236</name>
</gene>
<dbReference type="CDD" id="cd01049">
    <property type="entry name" value="RNRR2"/>
    <property type="match status" value="1"/>
</dbReference>
<accession>A0A8H5AZG6</accession>
<reference evidence="2 3" key="1">
    <citation type="journal article" date="2020" name="ISME J.">
        <title>Uncovering the hidden diversity of litter-decomposition mechanisms in mushroom-forming fungi.</title>
        <authorList>
            <person name="Floudas D."/>
            <person name="Bentzer J."/>
            <person name="Ahren D."/>
            <person name="Johansson T."/>
            <person name="Persson P."/>
            <person name="Tunlid A."/>
        </authorList>
    </citation>
    <scope>NUCLEOTIDE SEQUENCE [LARGE SCALE GENOMIC DNA]</scope>
    <source>
        <strain evidence="2 3">CBS 175.51</strain>
    </source>
</reference>
<dbReference type="PANTHER" id="PTHR23409:SF18">
    <property type="entry name" value="RIBONUCLEOSIDE-DIPHOSPHATE REDUCTASE SUBUNIT M2"/>
    <property type="match status" value="1"/>
</dbReference>
<dbReference type="Pfam" id="PF00268">
    <property type="entry name" value="Ribonuc_red_sm"/>
    <property type="match status" value="1"/>
</dbReference>
<dbReference type="EMBL" id="JAACJK010000223">
    <property type="protein sequence ID" value="KAF5313704.1"/>
    <property type="molecule type" value="Genomic_DNA"/>
</dbReference>
<dbReference type="Gene3D" id="1.10.620.20">
    <property type="entry name" value="Ribonucleotide Reductase, subunit A"/>
    <property type="match status" value="1"/>
</dbReference>
<dbReference type="InterPro" id="IPR000358">
    <property type="entry name" value="RNR_small_fam"/>
</dbReference>
<dbReference type="Proteomes" id="UP000541558">
    <property type="component" value="Unassembled WGS sequence"/>
</dbReference>
<dbReference type="InterPro" id="IPR009078">
    <property type="entry name" value="Ferritin-like_SF"/>
</dbReference>
<dbReference type="InterPro" id="IPR033909">
    <property type="entry name" value="RNR_small"/>
</dbReference>
<dbReference type="PANTHER" id="PTHR23409">
    <property type="entry name" value="RIBONUCLEOSIDE-DIPHOSPHATE REDUCTASE SMALL CHAIN"/>
    <property type="match status" value="1"/>
</dbReference>
<dbReference type="SUPFAM" id="SSF47240">
    <property type="entry name" value="Ferritin-like"/>
    <property type="match status" value="1"/>
</dbReference>
<dbReference type="GO" id="GO:0009263">
    <property type="term" value="P:deoxyribonucleotide biosynthetic process"/>
    <property type="evidence" value="ECO:0007669"/>
    <property type="project" value="InterPro"/>
</dbReference>
<dbReference type="GO" id="GO:0016491">
    <property type="term" value="F:oxidoreductase activity"/>
    <property type="evidence" value="ECO:0007669"/>
    <property type="project" value="InterPro"/>
</dbReference>
<evidence type="ECO:0000313" key="3">
    <source>
        <dbReference type="Proteomes" id="UP000541558"/>
    </source>
</evidence>
<comment type="caution">
    <text evidence="2">The sequence shown here is derived from an EMBL/GenBank/DDBJ whole genome shotgun (WGS) entry which is preliminary data.</text>
</comment>
<dbReference type="AlphaFoldDB" id="A0A8H5AZG6"/>
<sequence length="312" mass="34997">MSLTPGSSSSAMDPLLVHGSGLRSALPIRLPELWQMYLDARDAFWLPKDIDLSMDREQWADSLADGEKRAVSRILAFFATADGLVADNIAGRLSQEVAYTEVKFFYGFQIVMENIHAEMYARLIDAYLPDEEDQKSLLRWSMEIPSLAFKNIWAVKWIVDNSRSFAERLVAYMCVESVFFSASFASISWLKAQGSLPGLTRSNDLVMRDERLHIDFACALLRRLSSRPLAGVVRSIVREAVDIESDSIPADLLADQALGLDQDGMLQYVRYNADRLQEKMGYDKTYGVPNPYSFLDLPRDGASPGSDILADD</sequence>
<keyword evidence="3" id="KW-1185">Reference proteome</keyword>
<comment type="similarity">
    <text evidence="1">Belongs to the ribonucleoside diphosphate reductase small chain family.</text>
</comment>
<name>A0A8H5AZG6_9AGAR</name>
<organism evidence="2 3">
    <name type="scientific">Ephemerocybe angulata</name>
    <dbReference type="NCBI Taxonomy" id="980116"/>
    <lineage>
        <taxon>Eukaryota</taxon>
        <taxon>Fungi</taxon>
        <taxon>Dikarya</taxon>
        <taxon>Basidiomycota</taxon>
        <taxon>Agaricomycotina</taxon>
        <taxon>Agaricomycetes</taxon>
        <taxon>Agaricomycetidae</taxon>
        <taxon>Agaricales</taxon>
        <taxon>Agaricineae</taxon>
        <taxon>Psathyrellaceae</taxon>
        <taxon>Ephemerocybe</taxon>
    </lineage>
</organism>
<protein>
    <submittedName>
        <fullName evidence="2">Uncharacterized protein</fullName>
    </submittedName>
</protein>
<proteinExistence type="inferred from homology"/>